<name>L8X7N8_THACA</name>
<evidence type="ECO:0000313" key="2">
    <source>
        <dbReference type="Proteomes" id="UP000011668"/>
    </source>
</evidence>
<protein>
    <submittedName>
        <fullName evidence="1">Uncharacterized protein</fullName>
    </submittedName>
</protein>
<keyword evidence="2" id="KW-1185">Reference proteome</keyword>
<proteinExistence type="predicted"/>
<organism evidence="1 2">
    <name type="scientific">Thanatephorus cucumeris (strain AG1-IA)</name>
    <name type="common">Rice sheath blight fungus</name>
    <name type="synonym">Rhizoctonia solani</name>
    <dbReference type="NCBI Taxonomy" id="983506"/>
    <lineage>
        <taxon>Eukaryota</taxon>
        <taxon>Fungi</taxon>
        <taxon>Dikarya</taxon>
        <taxon>Basidiomycota</taxon>
        <taxon>Agaricomycotina</taxon>
        <taxon>Agaricomycetes</taxon>
        <taxon>Cantharellales</taxon>
        <taxon>Ceratobasidiaceae</taxon>
        <taxon>Rhizoctonia</taxon>
        <taxon>Rhizoctonia solani AG-1</taxon>
    </lineage>
</organism>
<comment type="caution">
    <text evidence="1">The sequence shown here is derived from an EMBL/GenBank/DDBJ whole genome shotgun (WGS) entry which is preliminary data.</text>
</comment>
<evidence type="ECO:0000313" key="1">
    <source>
        <dbReference type="EMBL" id="ELU45083.1"/>
    </source>
</evidence>
<accession>L8X7N8</accession>
<dbReference type="Proteomes" id="UP000011668">
    <property type="component" value="Unassembled WGS sequence"/>
</dbReference>
<dbReference type="EMBL" id="AFRT01000194">
    <property type="protein sequence ID" value="ELU45083.1"/>
    <property type="molecule type" value="Genomic_DNA"/>
</dbReference>
<dbReference type="HOGENOM" id="CLU_2098485_0_0_1"/>
<dbReference type="AlphaFoldDB" id="L8X7N8"/>
<gene>
    <name evidence="1" type="ORF">AG1IA_00884</name>
</gene>
<reference evidence="1 2" key="1">
    <citation type="journal article" date="2013" name="Nat. Commun.">
        <title>The evolution and pathogenic mechanisms of the rice sheath blight pathogen.</title>
        <authorList>
            <person name="Zheng A."/>
            <person name="Lin R."/>
            <person name="Xu L."/>
            <person name="Qin P."/>
            <person name="Tang C."/>
            <person name="Ai P."/>
            <person name="Zhang D."/>
            <person name="Liu Y."/>
            <person name="Sun Z."/>
            <person name="Feng H."/>
            <person name="Wang Y."/>
            <person name="Chen Y."/>
            <person name="Liang X."/>
            <person name="Fu R."/>
            <person name="Li Q."/>
            <person name="Zhang J."/>
            <person name="Yu X."/>
            <person name="Xie Z."/>
            <person name="Ding L."/>
            <person name="Guan P."/>
            <person name="Tang J."/>
            <person name="Liang Y."/>
            <person name="Wang S."/>
            <person name="Deng Q."/>
            <person name="Li S."/>
            <person name="Zhu J."/>
            <person name="Wang L."/>
            <person name="Liu H."/>
            <person name="Li P."/>
        </authorList>
    </citation>
    <scope>NUCLEOTIDE SEQUENCE [LARGE SCALE GENOMIC DNA]</scope>
    <source>
        <strain evidence="2">AG-1 IA</strain>
    </source>
</reference>
<sequence>MRCLTRGLRSQSQSYHVSSTRVGQLPFLATASEWHTEREDSVCLHVFPNIYLSICPFCVVLSHPKSSIPTVAVLGGPGNASKPLVDGHRLSLIVLRTKPTQYIYKHVKAKDRSSIT</sequence>